<evidence type="ECO:0008006" key="3">
    <source>
        <dbReference type="Google" id="ProtNLM"/>
    </source>
</evidence>
<protein>
    <recommendedName>
        <fullName evidence="3">WXG100 family type VII secretion target</fullName>
    </recommendedName>
</protein>
<evidence type="ECO:0000313" key="2">
    <source>
        <dbReference type="Proteomes" id="UP000482960"/>
    </source>
</evidence>
<accession>A0A6V8KUJ9</accession>
<gene>
    <name evidence="1" type="ORF">Prum_023840</name>
</gene>
<organism evidence="1 2">
    <name type="scientific">Phytohabitans rumicis</name>
    <dbReference type="NCBI Taxonomy" id="1076125"/>
    <lineage>
        <taxon>Bacteria</taxon>
        <taxon>Bacillati</taxon>
        <taxon>Actinomycetota</taxon>
        <taxon>Actinomycetes</taxon>
        <taxon>Micromonosporales</taxon>
        <taxon>Micromonosporaceae</taxon>
    </lineage>
</organism>
<sequence>MGTYLNIDDDPNEVGGRGAILRSMATSFNSKAQAIAGEIETIEAEQPWGADSYGTAFYETYNVTPEGSEGPLREAIVDNLNEAGERLTKVGDGTILAMSEYQGTDDDNRNQINRTKIV</sequence>
<dbReference type="EMBL" id="BLPG01000001">
    <property type="protein sequence ID" value="GFJ88742.1"/>
    <property type="molecule type" value="Genomic_DNA"/>
</dbReference>
<dbReference type="RefSeq" id="WP_173076228.1">
    <property type="nucleotide sequence ID" value="NZ_BAABJB010000045.1"/>
</dbReference>
<dbReference type="Proteomes" id="UP000482960">
    <property type="component" value="Unassembled WGS sequence"/>
</dbReference>
<dbReference type="AlphaFoldDB" id="A0A6V8KUJ9"/>
<comment type="caution">
    <text evidence="1">The sequence shown here is derived from an EMBL/GenBank/DDBJ whole genome shotgun (WGS) entry which is preliminary data.</text>
</comment>
<reference evidence="1 2" key="1">
    <citation type="submission" date="2020-03" db="EMBL/GenBank/DDBJ databases">
        <title>Whole genome shotgun sequence of Phytohabitans rumicis NBRC 108638.</title>
        <authorList>
            <person name="Komaki H."/>
            <person name="Tamura T."/>
        </authorList>
    </citation>
    <scope>NUCLEOTIDE SEQUENCE [LARGE SCALE GENOMIC DNA]</scope>
    <source>
        <strain evidence="1 2">NBRC 108638</strain>
    </source>
</reference>
<evidence type="ECO:0000313" key="1">
    <source>
        <dbReference type="EMBL" id="GFJ88742.1"/>
    </source>
</evidence>
<proteinExistence type="predicted"/>
<name>A0A6V8KUJ9_9ACTN</name>
<reference evidence="1 2" key="2">
    <citation type="submission" date="2020-03" db="EMBL/GenBank/DDBJ databases">
        <authorList>
            <person name="Ichikawa N."/>
            <person name="Kimura A."/>
            <person name="Kitahashi Y."/>
            <person name="Uohara A."/>
        </authorList>
    </citation>
    <scope>NUCLEOTIDE SEQUENCE [LARGE SCALE GENOMIC DNA]</scope>
    <source>
        <strain evidence="1 2">NBRC 108638</strain>
    </source>
</reference>
<keyword evidence="2" id="KW-1185">Reference proteome</keyword>